<feature type="domain" description="DM1" evidence="1">
    <location>
        <begin position="113"/>
        <end position="208"/>
    </location>
</feature>
<dbReference type="InterPro" id="IPR040224">
    <property type="entry name" value="RDM1"/>
</dbReference>
<dbReference type="PANTHER" id="PTHR31164:SF1">
    <property type="entry name" value="RAD52 MOTIF-CONTAINING PROTEIN 1"/>
    <property type="match status" value="1"/>
</dbReference>
<protein>
    <recommendedName>
        <fullName evidence="1">DM1 domain-containing protein</fullName>
    </recommendedName>
</protein>
<dbReference type="Pfam" id="PF25517">
    <property type="entry name" value="DSRM_RDM1"/>
    <property type="match status" value="1"/>
</dbReference>
<sequence>MDIEVIPFESPKDDDHQLYLPWIKWNDSQENLENELEEKFTRFGLIHRASVYRSRLSFINEVETDNLWYGYVSFYSTWDFERALHSDGKIKIGEKEIKIIKKKNNRPHKRIFLSVHKAQNLLTHYFGFNCWTSKVIYLEREEEVNVPNVVRYICMVHIKLPKEELCSEGVGTGEVPLNNASPVSRGYAFCCARRFAYHSALKAAFSKFIIIRLKNGKVTIEVDTTQCDPIKYHPAWDESLIKVNNVNYDPEEEEECEEFENITEEQLEEFLNASM</sequence>
<dbReference type="InterPro" id="IPR042525">
    <property type="entry name" value="Rad52_Rad59_Rad22_sf"/>
</dbReference>
<dbReference type="Gene3D" id="3.30.390.80">
    <property type="entry name" value="DNA repair protein Rad52/59/22"/>
    <property type="match status" value="1"/>
</dbReference>
<reference evidence="2 3" key="1">
    <citation type="journal article" date="2024" name="BMC Genomics">
        <title>Genome assembly of redclaw crayfish (Cherax quadricarinatus) provides insights into its immune adaptation and hypoxia tolerance.</title>
        <authorList>
            <person name="Liu Z."/>
            <person name="Zheng J."/>
            <person name="Li H."/>
            <person name="Fang K."/>
            <person name="Wang S."/>
            <person name="He J."/>
            <person name="Zhou D."/>
            <person name="Weng S."/>
            <person name="Chi M."/>
            <person name="Gu Z."/>
            <person name="He J."/>
            <person name="Li F."/>
            <person name="Wang M."/>
        </authorList>
    </citation>
    <scope>NUCLEOTIDE SEQUENCE [LARGE SCALE GENOMIC DNA]</scope>
    <source>
        <strain evidence="2">ZL_2023a</strain>
    </source>
</reference>
<evidence type="ECO:0000313" key="3">
    <source>
        <dbReference type="Proteomes" id="UP001445076"/>
    </source>
</evidence>
<evidence type="ECO:0000313" key="2">
    <source>
        <dbReference type="EMBL" id="KAK8726870.1"/>
    </source>
</evidence>
<evidence type="ECO:0000259" key="1">
    <source>
        <dbReference type="Pfam" id="PF25517"/>
    </source>
</evidence>
<dbReference type="GO" id="GO:0005730">
    <property type="term" value="C:nucleolus"/>
    <property type="evidence" value="ECO:0007669"/>
    <property type="project" value="TreeGrafter"/>
</dbReference>
<dbReference type="EMBL" id="JARKIK010000078">
    <property type="protein sequence ID" value="KAK8726870.1"/>
    <property type="molecule type" value="Genomic_DNA"/>
</dbReference>
<dbReference type="GO" id="GO:0006310">
    <property type="term" value="P:DNA recombination"/>
    <property type="evidence" value="ECO:0007669"/>
    <property type="project" value="UniProtKB-ARBA"/>
</dbReference>
<keyword evidence="3" id="KW-1185">Reference proteome</keyword>
<dbReference type="GO" id="GO:0003676">
    <property type="term" value="F:nucleic acid binding"/>
    <property type="evidence" value="ECO:0007669"/>
    <property type="project" value="InterPro"/>
</dbReference>
<name>A0AAW0W933_CHEQU</name>
<dbReference type="InterPro" id="IPR057652">
    <property type="entry name" value="DSRM_RDM1"/>
</dbReference>
<dbReference type="PANTHER" id="PTHR31164">
    <property type="entry name" value="RAD52 MOTIF-CONTAINING PROTEIN 1"/>
    <property type="match status" value="1"/>
</dbReference>
<dbReference type="InterPro" id="IPR035979">
    <property type="entry name" value="RBD_domain_sf"/>
</dbReference>
<comment type="caution">
    <text evidence="2">The sequence shown here is derived from an EMBL/GenBank/DDBJ whole genome shotgun (WGS) entry which is preliminary data.</text>
</comment>
<gene>
    <name evidence="2" type="ORF">OTU49_010103</name>
</gene>
<dbReference type="Proteomes" id="UP001445076">
    <property type="component" value="Unassembled WGS sequence"/>
</dbReference>
<proteinExistence type="predicted"/>
<dbReference type="SUPFAM" id="SSF54768">
    <property type="entry name" value="dsRNA-binding domain-like"/>
    <property type="match status" value="1"/>
</dbReference>
<organism evidence="2 3">
    <name type="scientific">Cherax quadricarinatus</name>
    <name type="common">Australian red claw crayfish</name>
    <dbReference type="NCBI Taxonomy" id="27406"/>
    <lineage>
        <taxon>Eukaryota</taxon>
        <taxon>Metazoa</taxon>
        <taxon>Ecdysozoa</taxon>
        <taxon>Arthropoda</taxon>
        <taxon>Crustacea</taxon>
        <taxon>Multicrustacea</taxon>
        <taxon>Malacostraca</taxon>
        <taxon>Eumalacostraca</taxon>
        <taxon>Eucarida</taxon>
        <taxon>Decapoda</taxon>
        <taxon>Pleocyemata</taxon>
        <taxon>Astacidea</taxon>
        <taxon>Parastacoidea</taxon>
        <taxon>Parastacidae</taxon>
        <taxon>Cherax</taxon>
    </lineage>
</organism>
<accession>A0AAW0W933</accession>
<dbReference type="AlphaFoldDB" id="A0AAW0W933"/>
<dbReference type="SUPFAM" id="SSF54928">
    <property type="entry name" value="RNA-binding domain, RBD"/>
    <property type="match status" value="1"/>
</dbReference>
<dbReference type="GO" id="GO:0006302">
    <property type="term" value="P:double-strand break repair"/>
    <property type="evidence" value="ECO:0007669"/>
    <property type="project" value="UniProtKB-ARBA"/>
</dbReference>